<keyword evidence="2" id="KW-0472">Membrane</keyword>
<organism evidence="3 4">
    <name type="scientific">Streptomyces virginiae</name>
    <name type="common">Streptomyces cinnamonensis</name>
    <dbReference type="NCBI Taxonomy" id="1961"/>
    <lineage>
        <taxon>Bacteria</taxon>
        <taxon>Bacillati</taxon>
        <taxon>Actinomycetota</taxon>
        <taxon>Actinomycetes</taxon>
        <taxon>Kitasatosporales</taxon>
        <taxon>Streptomycetaceae</taxon>
        <taxon>Streptomyces</taxon>
    </lineage>
</organism>
<dbReference type="EMBL" id="BNDV01000002">
    <property type="protein sequence ID" value="GHI10696.1"/>
    <property type="molecule type" value="Genomic_DNA"/>
</dbReference>
<evidence type="ECO:0000313" key="3">
    <source>
        <dbReference type="EMBL" id="GHI10696.1"/>
    </source>
</evidence>
<accession>A0ABQ3ND57</accession>
<evidence type="ECO:0000256" key="1">
    <source>
        <dbReference type="SAM" id="MobiDB-lite"/>
    </source>
</evidence>
<comment type="caution">
    <text evidence="3">The sequence shown here is derived from an EMBL/GenBank/DDBJ whole genome shotgun (WGS) entry which is preliminary data.</text>
</comment>
<keyword evidence="2" id="KW-1133">Transmembrane helix</keyword>
<keyword evidence="4" id="KW-1185">Reference proteome</keyword>
<reference evidence="4" key="1">
    <citation type="submission" date="2020-09" db="EMBL/GenBank/DDBJ databases">
        <title>Whole genome shotgun sequence of Streptomyces cinnamonensis NBRC 15873.</title>
        <authorList>
            <person name="Komaki H."/>
            <person name="Tamura T."/>
        </authorList>
    </citation>
    <scope>NUCLEOTIDE SEQUENCE [LARGE SCALE GENOMIC DNA]</scope>
    <source>
        <strain evidence="4">NBRC 15873</strain>
    </source>
</reference>
<keyword evidence="2" id="KW-0812">Transmembrane</keyword>
<evidence type="ECO:0000256" key="2">
    <source>
        <dbReference type="SAM" id="Phobius"/>
    </source>
</evidence>
<protein>
    <submittedName>
        <fullName evidence="3">Uncharacterized protein</fullName>
    </submittedName>
</protein>
<sequence length="573" mass="62558">MTESPIPRQHTGAPQDDPRTGRPPVDPAVSEAGRFLCAGTYLDAGYRDRVIEELYVHEERIVAPSYGFDASRVLAHALRARRAELGWAVGILGAWFAGSLLTGGALVVVLFPFLLLSLAGWLRARSGLLPRLLALVVRIYAWWNLAVIVILVLGIWLALLGAFGDEDEGPIGLGALLFSQGIGGPAAGFVLGWIPAVFAAVVTVVGLQRGHVARTIATDLNRDRYAHRSADPAEAEQGVRFARVRQRILHEQHAPMIMYDINDPFVGAGEAYRPWQVSFELRAREDLEAGREPEPLTNARIVERIVPLLERLRVPSQHGSPQAEAAVLDRMRELVVDSCVFLPGGGLDHRDEGPHLRADFEAHRAAAVEEGGERRRYFLRVRVGGWDENLVVTVFVRVHTQGGMMMVEVAPHVLLPVHVAFHNADADAHRYLNNSRFGKAVWALRHTPASFTAALVTLGRGIASWWRIATAGNGGARPEGPRASVRELAAQDNGSLFHLMDLDRYLKTIQDRIVAGITVVLDEAGWHTEAFARRADVYVGAGGTYIGAMHDSAVSFGGSGNHNSTHRGSHGNR</sequence>
<name>A0ABQ3ND57_STRVG</name>
<dbReference type="GeneID" id="86956425"/>
<feature type="transmembrane region" description="Helical" evidence="2">
    <location>
        <begin position="182"/>
        <end position="207"/>
    </location>
</feature>
<evidence type="ECO:0000313" key="4">
    <source>
        <dbReference type="Proteomes" id="UP000660554"/>
    </source>
</evidence>
<dbReference type="Proteomes" id="UP000660554">
    <property type="component" value="Unassembled WGS sequence"/>
</dbReference>
<proteinExistence type="predicted"/>
<feature type="transmembrane region" description="Helical" evidence="2">
    <location>
        <begin position="85"/>
        <end position="118"/>
    </location>
</feature>
<feature type="transmembrane region" description="Helical" evidence="2">
    <location>
        <begin position="139"/>
        <end position="162"/>
    </location>
</feature>
<dbReference type="RefSeq" id="WP_053612792.1">
    <property type="nucleotide sequence ID" value="NZ_BMRU01000049.1"/>
</dbReference>
<feature type="region of interest" description="Disordered" evidence="1">
    <location>
        <begin position="1"/>
        <end position="25"/>
    </location>
</feature>
<gene>
    <name evidence="3" type="ORF">Scinn_01590</name>
</gene>